<protein>
    <submittedName>
        <fullName evidence="1">Uncharacterized protein</fullName>
    </submittedName>
</protein>
<evidence type="ECO:0000313" key="1">
    <source>
        <dbReference type="EMBL" id="KKK55065.1"/>
    </source>
</evidence>
<sequence length="138" mass="15718">MATAGTLHDYKWIGPDVVELKMSCGTLVALTDDLRVRCYGSINTTNAEYTYWTAIQNENSDYSTPYVNGSRAVTHPDETFEMQSQFTIDMIVKPWFTYDISTARIFAVWYIDDTHRLIIYYAVGGDYISVYYVDGGDA</sequence>
<proteinExistence type="predicted"/>
<gene>
    <name evidence="1" type="ORF">LCGC14_3078340</name>
</gene>
<dbReference type="EMBL" id="LAZR01065675">
    <property type="protein sequence ID" value="KKK55065.1"/>
    <property type="molecule type" value="Genomic_DNA"/>
</dbReference>
<dbReference type="AlphaFoldDB" id="A0A0F8X2J8"/>
<organism evidence="1">
    <name type="scientific">marine sediment metagenome</name>
    <dbReference type="NCBI Taxonomy" id="412755"/>
    <lineage>
        <taxon>unclassified sequences</taxon>
        <taxon>metagenomes</taxon>
        <taxon>ecological metagenomes</taxon>
    </lineage>
</organism>
<feature type="non-terminal residue" evidence="1">
    <location>
        <position position="138"/>
    </location>
</feature>
<name>A0A0F8X2J8_9ZZZZ</name>
<comment type="caution">
    <text evidence="1">The sequence shown here is derived from an EMBL/GenBank/DDBJ whole genome shotgun (WGS) entry which is preliminary data.</text>
</comment>
<reference evidence="1" key="1">
    <citation type="journal article" date="2015" name="Nature">
        <title>Complex archaea that bridge the gap between prokaryotes and eukaryotes.</title>
        <authorList>
            <person name="Spang A."/>
            <person name="Saw J.H."/>
            <person name="Jorgensen S.L."/>
            <person name="Zaremba-Niedzwiedzka K."/>
            <person name="Martijn J."/>
            <person name="Lind A.E."/>
            <person name="van Eijk R."/>
            <person name="Schleper C."/>
            <person name="Guy L."/>
            <person name="Ettema T.J."/>
        </authorList>
    </citation>
    <scope>NUCLEOTIDE SEQUENCE</scope>
</reference>
<accession>A0A0F8X2J8</accession>